<dbReference type="Pfam" id="PF12576">
    <property type="entry name" value="DUF3754"/>
    <property type="match status" value="1"/>
</dbReference>
<evidence type="ECO:0000313" key="2">
    <source>
        <dbReference type="EMBL" id="MBB6478645.1"/>
    </source>
</evidence>
<dbReference type="InterPro" id="IPR022227">
    <property type="entry name" value="DUF3754"/>
</dbReference>
<organism evidence="2 3">
    <name type="scientific">Spirochaeta isovalerica</name>
    <dbReference type="NCBI Taxonomy" id="150"/>
    <lineage>
        <taxon>Bacteria</taxon>
        <taxon>Pseudomonadati</taxon>
        <taxon>Spirochaetota</taxon>
        <taxon>Spirochaetia</taxon>
        <taxon>Spirochaetales</taxon>
        <taxon>Spirochaetaceae</taxon>
        <taxon>Spirochaeta</taxon>
    </lineage>
</organism>
<keyword evidence="1" id="KW-0812">Transmembrane</keyword>
<reference evidence="2 3" key="1">
    <citation type="submission" date="2020-08" db="EMBL/GenBank/DDBJ databases">
        <title>Genomic Encyclopedia of Type Strains, Phase IV (KMG-IV): sequencing the most valuable type-strain genomes for metagenomic binning, comparative biology and taxonomic classification.</title>
        <authorList>
            <person name="Goeker M."/>
        </authorList>
    </citation>
    <scope>NUCLEOTIDE SEQUENCE [LARGE SCALE GENOMIC DNA]</scope>
    <source>
        <strain evidence="2 3">DSM 2461</strain>
    </source>
</reference>
<gene>
    <name evidence="2" type="ORF">HNR50_000278</name>
</gene>
<protein>
    <recommendedName>
        <fullName evidence="4">DUF3754 domain-containing protein</fullName>
    </recommendedName>
</protein>
<evidence type="ECO:0000256" key="1">
    <source>
        <dbReference type="SAM" id="Phobius"/>
    </source>
</evidence>
<dbReference type="Proteomes" id="UP000587760">
    <property type="component" value="Unassembled WGS sequence"/>
</dbReference>
<dbReference type="RefSeq" id="WP_184742675.1">
    <property type="nucleotide sequence ID" value="NZ_JACHGJ010000001.1"/>
</dbReference>
<evidence type="ECO:0000313" key="3">
    <source>
        <dbReference type="Proteomes" id="UP000587760"/>
    </source>
</evidence>
<evidence type="ECO:0008006" key="4">
    <source>
        <dbReference type="Google" id="ProtNLM"/>
    </source>
</evidence>
<sequence>MMNGARERRRYIPCRKRDIIDLLMRDMDDKESFSRFSTILASIFHFQFHRDLETLKDVYYPINPDIPSFEKSDSDSVNHANRILMETLRKVLDKANYDPVTSEQIKEAYENTAAVGFSLDIQMDNYSFLEVYARGRRKDLITAKKWLGLKKIISEHIILERVLLAVRMKEGVPSEIPEGKTIIKLFKDVPLEDLEILFPNSKVVMSLKDKLMLAVPAIAGGVPLIISKVVPALIVIFAVLGAYLGYKGTVEEDHLKQAVAALSAMGALGGYIVKQISKYKTRKFQFQKELSDNLYFRNLVNNAGVFHSLIDSAEEEEVKEALLAYVFLSRSEKPICEAELDSEIEKWLKENLKQDIDFECPDALAKLEKLELLRKDQDGRLSVVSYFEALRKLDYQWDNYFKYN</sequence>
<keyword evidence="3" id="KW-1185">Reference proteome</keyword>
<accession>A0A841R454</accession>
<dbReference type="EMBL" id="JACHGJ010000001">
    <property type="protein sequence ID" value="MBB6478645.1"/>
    <property type="molecule type" value="Genomic_DNA"/>
</dbReference>
<keyword evidence="1" id="KW-1133">Transmembrane helix</keyword>
<dbReference type="AlphaFoldDB" id="A0A841R454"/>
<feature type="transmembrane region" description="Helical" evidence="1">
    <location>
        <begin position="255"/>
        <end position="273"/>
    </location>
</feature>
<keyword evidence="1" id="KW-0472">Membrane</keyword>
<proteinExistence type="predicted"/>
<name>A0A841R454_9SPIO</name>
<comment type="caution">
    <text evidence="2">The sequence shown here is derived from an EMBL/GenBank/DDBJ whole genome shotgun (WGS) entry which is preliminary data.</text>
</comment>
<feature type="transmembrane region" description="Helical" evidence="1">
    <location>
        <begin position="211"/>
        <end position="243"/>
    </location>
</feature>
<dbReference type="PANTHER" id="PTHR33645">
    <property type="entry name" value="AMINOPEPTIDASE (DUF3754)"/>
    <property type="match status" value="1"/>
</dbReference>
<dbReference type="PANTHER" id="PTHR33645:SF11">
    <property type="entry name" value="AMINOPEPTIDASE (DUF3754)"/>
    <property type="match status" value="1"/>
</dbReference>